<dbReference type="AlphaFoldDB" id="A0A7R7DRW9"/>
<sequence length="200" mass="21190">MPDTSVTDTAVPALAADEQVLVDLLTRVFETDPIAEWVFPDADRRRAVLPRFFGILYSAAVGNGGAYTNAARTGVLLSLPAGATEPPELIGQLLEAVGEDAARFGAVAQAQAERRPDRAHQYFTFGGLEPSVRGQGVAGALFASVLRQCDATGVGGYLEASSPAGLALAHRYGFTEFGDEIRMPDGPALQPMWRDARALD</sequence>
<dbReference type="PANTHER" id="PTHR42791">
    <property type="entry name" value="GNAT FAMILY ACETYLTRANSFERASE"/>
    <property type="match status" value="1"/>
</dbReference>
<reference evidence="1 2" key="1">
    <citation type="submission" date="2020-08" db="EMBL/GenBank/DDBJ databases">
        <title>Whole genome shotgun sequence of Actinocatenispora thailandica NBRC 105041.</title>
        <authorList>
            <person name="Komaki H."/>
            <person name="Tamura T."/>
        </authorList>
    </citation>
    <scope>NUCLEOTIDE SEQUENCE [LARGE SCALE GENOMIC DNA]</scope>
    <source>
        <strain evidence="1 2">NBRC 105041</strain>
    </source>
</reference>
<protein>
    <submittedName>
        <fullName evidence="1">GCN5-like N-acetyltransferase</fullName>
    </submittedName>
</protein>
<dbReference type="SUPFAM" id="SSF55729">
    <property type="entry name" value="Acyl-CoA N-acyltransferases (Nat)"/>
    <property type="match status" value="1"/>
</dbReference>
<dbReference type="RefSeq" id="WP_203962960.1">
    <property type="nucleotide sequence ID" value="NZ_AP023355.1"/>
</dbReference>
<dbReference type="KEGG" id="atl:Athai_41140"/>
<dbReference type="InterPro" id="IPR016181">
    <property type="entry name" value="Acyl_CoA_acyltransferase"/>
</dbReference>
<proteinExistence type="predicted"/>
<dbReference type="EMBL" id="AP023355">
    <property type="protein sequence ID" value="BCJ36611.1"/>
    <property type="molecule type" value="Genomic_DNA"/>
</dbReference>
<evidence type="ECO:0000313" key="2">
    <source>
        <dbReference type="Proteomes" id="UP000611640"/>
    </source>
</evidence>
<dbReference type="Proteomes" id="UP000611640">
    <property type="component" value="Chromosome"/>
</dbReference>
<evidence type="ECO:0000313" key="1">
    <source>
        <dbReference type="EMBL" id="BCJ36611.1"/>
    </source>
</evidence>
<name>A0A7R7DRW9_9ACTN</name>
<accession>A0A7R7DRW9</accession>
<gene>
    <name evidence="1" type="ORF">Athai_41140</name>
</gene>
<keyword evidence="2" id="KW-1185">Reference proteome</keyword>
<dbReference type="Gene3D" id="3.40.630.30">
    <property type="match status" value="1"/>
</dbReference>
<organism evidence="1 2">
    <name type="scientific">Actinocatenispora thailandica</name>
    <dbReference type="NCBI Taxonomy" id="227318"/>
    <lineage>
        <taxon>Bacteria</taxon>
        <taxon>Bacillati</taxon>
        <taxon>Actinomycetota</taxon>
        <taxon>Actinomycetes</taxon>
        <taxon>Micromonosporales</taxon>
        <taxon>Micromonosporaceae</taxon>
        <taxon>Actinocatenispora</taxon>
    </lineage>
</organism>
<dbReference type="InterPro" id="IPR052523">
    <property type="entry name" value="Trichothecene_AcTrans"/>
</dbReference>
<dbReference type="PANTHER" id="PTHR42791:SF1">
    <property type="entry name" value="N-ACETYLTRANSFERASE DOMAIN-CONTAINING PROTEIN"/>
    <property type="match status" value="1"/>
</dbReference>